<reference evidence="2 3" key="1">
    <citation type="submission" date="2024-05" db="EMBL/GenBank/DDBJ databases">
        <title>The nuclear and mitochondrial genome assemblies of Tetragonisca angustula (Apidae: Meliponini), a tiny yet remarkable pollinator in the Neotropics.</title>
        <authorList>
            <person name="Ferrari R."/>
            <person name="Ricardo P.C."/>
            <person name="Dias F.C."/>
            <person name="Araujo N.S."/>
            <person name="Soares D.O."/>
            <person name="Zhou Q.-S."/>
            <person name="Zhu C.-D."/>
            <person name="Coutinho L."/>
            <person name="Airas M.C."/>
            <person name="Batista T.M."/>
        </authorList>
    </citation>
    <scope>NUCLEOTIDE SEQUENCE [LARGE SCALE GENOMIC DNA]</scope>
    <source>
        <strain evidence="2">ASF017062</strain>
        <tissue evidence="2">Abdomen</tissue>
    </source>
</reference>
<evidence type="ECO:0000313" key="2">
    <source>
        <dbReference type="EMBL" id="KAK9304946.1"/>
    </source>
</evidence>
<comment type="caution">
    <text evidence="2">The sequence shown here is derived from an EMBL/GenBank/DDBJ whole genome shotgun (WGS) entry which is preliminary data.</text>
</comment>
<gene>
    <name evidence="2" type="ORF">QLX08_003877</name>
</gene>
<dbReference type="Proteomes" id="UP001432146">
    <property type="component" value="Unassembled WGS sequence"/>
</dbReference>
<keyword evidence="3" id="KW-1185">Reference proteome</keyword>
<evidence type="ECO:0000256" key="1">
    <source>
        <dbReference type="SAM" id="MobiDB-lite"/>
    </source>
</evidence>
<name>A0AAW1A7F4_9HYME</name>
<proteinExistence type="predicted"/>
<dbReference type="EMBL" id="JAWNGG020000058">
    <property type="protein sequence ID" value="KAK9304946.1"/>
    <property type="molecule type" value="Genomic_DNA"/>
</dbReference>
<sequence length="189" mass="21752">MRAVRFTEPCISAEGCNTGTFTFEGELDPSKITDFDEANEIDERERFEESARVARRNLLQAPATDQQNGYVLCENRLANKNFKCNRGYRSVRRSRLGDDAGYTNEDEDDDDYDDEDEDEDEEEDEDDDENFDEDDEDEEDDEENNDETVTEPEAASYYESGGNISSDLHRVGLILELIALSVLFWFVEC</sequence>
<dbReference type="AlphaFoldDB" id="A0AAW1A7F4"/>
<feature type="compositionally biased region" description="Acidic residues" evidence="1">
    <location>
        <begin position="104"/>
        <end position="150"/>
    </location>
</feature>
<evidence type="ECO:0000313" key="3">
    <source>
        <dbReference type="Proteomes" id="UP001432146"/>
    </source>
</evidence>
<feature type="region of interest" description="Disordered" evidence="1">
    <location>
        <begin position="95"/>
        <end position="160"/>
    </location>
</feature>
<organism evidence="2 3">
    <name type="scientific">Tetragonisca angustula</name>
    <dbReference type="NCBI Taxonomy" id="166442"/>
    <lineage>
        <taxon>Eukaryota</taxon>
        <taxon>Metazoa</taxon>
        <taxon>Ecdysozoa</taxon>
        <taxon>Arthropoda</taxon>
        <taxon>Hexapoda</taxon>
        <taxon>Insecta</taxon>
        <taxon>Pterygota</taxon>
        <taxon>Neoptera</taxon>
        <taxon>Endopterygota</taxon>
        <taxon>Hymenoptera</taxon>
        <taxon>Apocrita</taxon>
        <taxon>Aculeata</taxon>
        <taxon>Apoidea</taxon>
        <taxon>Anthophila</taxon>
        <taxon>Apidae</taxon>
        <taxon>Tetragonisca</taxon>
    </lineage>
</organism>
<protein>
    <submittedName>
        <fullName evidence="2">Uncharacterized protein</fullName>
    </submittedName>
</protein>
<accession>A0AAW1A7F4</accession>